<organism evidence="1 2">
    <name type="scientific">Oedothorax gibbosus</name>
    <dbReference type="NCBI Taxonomy" id="931172"/>
    <lineage>
        <taxon>Eukaryota</taxon>
        <taxon>Metazoa</taxon>
        <taxon>Ecdysozoa</taxon>
        <taxon>Arthropoda</taxon>
        <taxon>Chelicerata</taxon>
        <taxon>Arachnida</taxon>
        <taxon>Araneae</taxon>
        <taxon>Araneomorphae</taxon>
        <taxon>Entelegynae</taxon>
        <taxon>Araneoidea</taxon>
        <taxon>Linyphiidae</taxon>
        <taxon>Erigoninae</taxon>
        <taxon>Oedothorax</taxon>
    </lineage>
</organism>
<reference evidence="1 2" key="1">
    <citation type="journal article" date="2022" name="Nat. Ecol. Evol.">
        <title>A masculinizing supergene underlies an exaggerated male reproductive morph in a spider.</title>
        <authorList>
            <person name="Hendrickx F."/>
            <person name="De Corte Z."/>
            <person name="Sonet G."/>
            <person name="Van Belleghem S.M."/>
            <person name="Kostlbacher S."/>
            <person name="Vangestel C."/>
        </authorList>
    </citation>
    <scope>NUCLEOTIDE SEQUENCE [LARGE SCALE GENOMIC DNA]</scope>
    <source>
        <strain evidence="1">W744_W776</strain>
    </source>
</reference>
<sequence>MICDEQLIEEVRLVSVEPAQVPGKGRFACLIKMMFKSVRGYRKVPTADTASLDSPRDCDVEAKIQGAAVMKDVKVQATTNGCRPKGLDIRMADLQGGFNLVWERVPYGSLETPKGGSLVYQPLGIAFLR</sequence>
<dbReference type="AlphaFoldDB" id="A0AAV6VJW6"/>
<name>A0AAV6VJW6_9ARAC</name>
<evidence type="ECO:0000313" key="1">
    <source>
        <dbReference type="EMBL" id="KAG8196867.1"/>
    </source>
</evidence>
<keyword evidence="2" id="KW-1185">Reference proteome</keyword>
<protein>
    <submittedName>
        <fullName evidence="1">Uncharacterized protein</fullName>
    </submittedName>
</protein>
<accession>A0AAV6VJW6</accession>
<dbReference type="Proteomes" id="UP000827092">
    <property type="component" value="Unassembled WGS sequence"/>
</dbReference>
<proteinExistence type="predicted"/>
<evidence type="ECO:0000313" key="2">
    <source>
        <dbReference type="Proteomes" id="UP000827092"/>
    </source>
</evidence>
<comment type="caution">
    <text evidence="1">The sequence shown here is derived from an EMBL/GenBank/DDBJ whole genome shotgun (WGS) entry which is preliminary data.</text>
</comment>
<dbReference type="EMBL" id="JAFNEN010000063">
    <property type="protein sequence ID" value="KAG8196867.1"/>
    <property type="molecule type" value="Genomic_DNA"/>
</dbReference>
<gene>
    <name evidence="1" type="ORF">JTE90_027579</name>
</gene>